<feature type="compositionally biased region" description="Low complexity" evidence="2">
    <location>
        <begin position="42"/>
        <end position="72"/>
    </location>
</feature>
<feature type="compositionally biased region" description="Basic and acidic residues" evidence="2">
    <location>
        <begin position="548"/>
        <end position="559"/>
    </location>
</feature>
<dbReference type="EMBL" id="LT853697">
    <property type="protein sequence ID" value="SMQ51819.1"/>
    <property type="molecule type" value="Genomic_DNA"/>
</dbReference>
<evidence type="ECO:0008006" key="5">
    <source>
        <dbReference type="Google" id="ProtNLM"/>
    </source>
</evidence>
<feature type="region of interest" description="Disordered" evidence="2">
    <location>
        <begin position="104"/>
        <end position="131"/>
    </location>
</feature>
<name>A0A1X7RWS0_ZYMT9</name>
<gene>
    <name evidence="3" type="ORF">ZT3D7_G6972</name>
</gene>
<feature type="compositionally biased region" description="Basic and acidic residues" evidence="2">
    <location>
        <begin position="356"/>
        <end position="378"/>
    </location>
</feature>
<dbReference type="STRING" id="1276538.A0A1X7RWS0"/>
<dbReference type="InterPro" id="IPR018554">
    <property type="entry name" value="FRQ"/>
</dbReference>
<feature type="compositionally biased region" description="Basic and acidic residues" evidence="2">
    <location>
        <begin position="417"/>
        <end position="431"/>
    </location>
</feature>
<dbReference type="Pfam" id="PF09421">
    <property type="entry name" value="FRQ"/>
    <property type="match status" value="1"/>
</dbReference>
<evidence type="ECO:0000256" key="2">
    <source>
        <dbReference type="SAM" id="MobiDB-lite"/>
    </source>
</evidence>
<dbReference type="AlphaFoldDB" id="A0A1X7RWS0"/>
<evidence type="ECO:0000313" key="4">
    <source>
        <dbReference type="Proteomes" id="UP000215127"/>
    </source>
</evidence>
<protein>
    <recommendedName>
        <fullName evidence="5">Frequency clock protein</fullName>
    </recommendedName>
</protein>
<evidence type="ECO:0000256" key="1">
    <source>
        <dbReference type="SAM" id="Coils"/>
    </source>
</evidence>
<dbReference type="GO" id="GO:0005634">
    <property type="term" value="C:nucleus"/>
    <property type="evidence" value="ECO:0007669"/>
    <property type="project" value="InterPro"/>
</dbReference>
<feature type="region of interest" description="Disordered" evidence="2">
    <location>
        <begin position="965"/>
        <end position="1004"/>
    </location>
</feature>
<dbReference type="Proteomes" id="UP000215127">
    <property type="component" value="Chromosome 6"/>
</dbReference>
<keyword evidence="4" id="KW-1185">Reference proteome</keyword>
<feature type="compositionally biased region" description="Basic and acidic residues" evidence="2">
    <location>
        <begin position="897"/>
        <end position="912"/>
    </location>
</feature>
<keyword evidence="1" id="KW-0175">Coiled coil</keyword>
<dbReference type="GO" id="GO:0005737">
    <property type="term" value="C:cytoplasm"/>
    <property type="evidence" value="ECO:0007669"/>
    <property type="project" value="InterPro"/>
</dbReference>
<feature type="region of interest" description="Disordered" evidence="2">
    <location>
        <begin position="244"/>
        <end position="287"/>
    </location>
</feature>
<dbReference type="GO" id="GO:0006355">
    <property type="term" value="P:regulation of DNA-templated transcription"/>
    <property type="evidence" value="ECO:0007669"/>
    <property type="project" value="InterPro"/>
</dbReference>
<feature type="region of interest" description="Disordered" evidence="2">
    <location>
        <begin position="510"/>
        <end position="621"/>
    </location>
</feature>
<evidence type="ECO:0000313" key="3">
    <source>
        <dbReference type="EMBL" id="SMQ51819.1"/>
    </source>
</evidence>
<feature type="compositionally biased region" description="Low complexity" evidence="2">
    <location>
        <begin position="256"/>
        <end position="272"/>
    </location>
</feature>
<feature type="compositionally biased region" description="Polar residues" evidence="2">
    <location>
        <begin position="245"/>
        <end position="255"/>
    </location>
</feature>
<proteinExistence type="predicted"/>
<feature type="region of interest" description="Disordered" evidence="2">
    <location>
        <begin position="1"/>
        <end position="92"/>
    </location>
</feature>
<feature type="compositionally biased region" description="Polar residues" evidence="2">
    <location>
        <begin position="117"/>
        <end position="131"/>
    </location>
</feature>
<feature type="compositionally biased region" description="Acidic residues" evidence="2">
    <location>
        <begin position="990"/>
        <end position="1004"/>
    </location>
</feature>
<feature type="compositionally biased region" description="Polar residues" evidence="2">
    <location>
        <begin position="83"/>
        <end position="92"/>
    </location>
</feature>
<organism evidence="3 4">
    <name type="scientific">Zymoseptoria tritici (strain ST99CH_3D7)</name>
    <dbReference type="NCBI Taxonomy" id="1276538"/>
    <lineage>
        <taxon>Eukaryota</taxon>
        <taxon>Fungi</taxon>
        <taxon>Dikarya</taxon>
        <taxon>Ascomycota</taxon>
        <taxon>Pezizomycotina</taxon>
        <taxon>Dothideomycetes</taxon>
        <taxon>Dothideomycetidae</taxon>
        <taxon>Mycosphaerellales</taxon>
        <taxon>Mycosphaerellaceae</taxon>
        <taxon>Zymoseptoria</taxon>
    </lineage>
</organism>
<feature type="coiled-coil region" evidence="1">
    <location>
        <begin position="158"/>
        <end position="192"/>
    </location>
</feature>
<dbReference type="GO" id="GO:0007623">
    <property type="term" value="P:circadian rhythm"/>
    <property type="evidence" value="ECO:0007669"/>
    <property type="project" value="InterPro"/>
</dbReference>
<feature type="region of interest" description="Disordered" evidence="2">
    <location>
        <begin position="337"/>
        <end position="431"/>
    </location>
</feature>
<feature type="compositionally biased region" description="Acidic residues" evidence="2">
    <location>
        <begin position="872"/>
        <end position="888"/>
    </location>
</feature>
<accession>A0A1X7RWS0</accession>
<feature type="compositionally biased region" description="Polar residues" evidence="2">
    <location>
        <begin position="516"/>
        <end position="539"/>
    </location>
</feature>
<sequence length="1004" mass="109287">MASKDAQAAAVQSGQTIAPTTLNNPRRPPAHRSVSLLHSQKRQAAQQQQEQQQQHNSDSSSPDSNDPSSKSSPTGLKTGKGSSGESSNADKWFDQSNNELRDASATFADGDPPFFMRNSSSSETPPEAQRNNANYTGVASALPMHADLLRIGTDGSSTEEYRGVIDDLTIENKKLKRRLKKYEKMHDSHLKDERLFEVRIHGLPTEKKRELEETLRKFAEGLVNNAFPSNGYNGLMPMLPKDKTASSMTSLQQTDSAYASMSASGQGSSSLGNESRPMKSYAVGQNAASKRENIHSFLHHIPEGLLPQSSPVNMTERMKKKIVVRRLEQIFAGKGAALGGHQHPQQQQEVSNLAARADKTDTEAHGRAAARAEGHREANIMVGEVEDPADPPHSKASHEASPNSHSDVVKEAGTSALREDQRPTRPLDLDPHRAQVPVENLQYMRHLGFSPYDPMSSKSPEEGHGWVYLNLLINMAQLHTINVTSEFVRKAVAEYSSRFEVSADGRKVRWKGGRTVTRTSSSGGASNNSPFNTDTTDGQSPRKRPKLTHLESFRSEDSRAPAGGASARPPEKKMMYTPLFFHRSNSDESYGSSSEEEEEDLSSYARAPVGGESSALTSSGMRTIVTKKKQKREDGPIIFYNNARFCTDLSGDRKVAYNANAPPYVPASSIPLGKARPLGGTVEERRGPLADATELPEAMDLDDNPIPSSMELFFPPTSPMDDSQDWTRKEPLELEVTGIGGVWPADNFTIDVQSRHARFEPSAPPTAVQAVRPTSDLPAKLARILRSSPSRKTSRRSQPKVARQILRTAYRPLAPASLPPALSFMPYNSSSFGDDQSEYSSDEENRSPNPMLDHRSTPSAAPQPVGLQYDSTSEEGDVESLSEDESEGSLDLLAAAREMDPQAVREQEREYDANMAERLAEEIPAGSSAATAGGGSGFNSPVHPELLKGLSEEFRKGIREARLGRGGAGVGSAMKRATTSDSITALKGEEDVDSDGGNDMLDDS</sequence>
<reference evidence="3 4" key="1">
    <citation type="submission" date="2016-06" db="EMBL/GenBank/DDBJ databases">
        <authorList>
            <person name="Kjaerup R.B."/>
            <person name="Dalgaard T.S."/>
            <person name="Juul-Madsen H.R."/>
        </authorList>
    </citation>
    <scope>NUCLEOTIDE SEQUENCE [LARGE SCALE GENOMIC DNA]</scope>
</reference>
<feature type="region of interest" description="Disordered" evidence="2">
    <location>
        <begin position="827"/>
        <end position="944"/>
    </location>
</feature>
<feature type="compositionally biased region" description="Polar residues" evidence="2">
    <location>
        <begin position="10"/>
        <end position="24"/>
    </location>
</feature>